<keyword evidence="3" id="KW-1185">Reference proteome</keyword>
<accession>A0ABV6RFR7</accession>
<evidence type="ECO:0000256" key="1">
    <source>
        <dbReference type="SAM" id="Phobius"/>
    </source>
</evidence>
<feature type="transmembrane region" description="Helical" evidence="1">
    <location>
        <begin position="102"/>
        <end position="125"/>
    </location>
</feature>
<reference evidence="2 3" key="1">
    <citation type="submission" date="2024-09" db="EMBL/GenBank/DDBJ databases">
        <authorList>
            <person name="Sun Q."/>
            <person name="Mori K."/>
        </authorList>
    </citation>
    <scope>NUCLEOTIDE SEQUENCE [LARGE SCALE GENOMIC DNA]</scope>
    <source>
        <strain evidence="2 3">CICC 10874</strain>
    </source>
</reference>
<evidence type="ECO:0000313" key="3">
    <source>
        <dbReference type="Proteomes" id="UP001589793"/>
    </source>
</evidence>
<organism evidence="2 3">
    <name type="scientific">Brachybacterium hainanense</name>
    <dbReference type="NCBI Taxonomy" id="1541174"/>
    <lineage>
        <taxon>Bacteria</taxon>
        <taxon>Bacillati</taxon>
        <taxon>Actinomycetota</taxon>
        <taxon>Actinomycetes</taxon>
        <taxon>Micrococcales</taxon>
        <taxon>Dermabacteraceae</taxon>
        <taxon>Brachybacterium</taxon>
    </lineage>
</organism>
<evidence type="ECO:0008006" key="4">
    <source>
        <dbReference type="Google" id="ProtNLM"/>
    </source>
</evidence>
<proteinExistence type="predicted"/>
<feature type="transmembrane region" description="Helical" evidence="1">
    <location>
        <begin position="52"/>
        <end position="82"/>
    </location>
</feature>
<keyword evidence="1" id="KW-1133">Transmembrane helix</keyword>
<keyword evidence="1" id="KW-0812">Transmembrane</keyword>
<protein>
    <recommendedName>
        <fullName evidence="4">ABC transmembrane type-1 domain-containing protein</fullName>
    </recommendedName>
</protein>
<keyword evidence="1" id="KW-0472">Membrane</keyword>
<feature type="non-terminal residue" evidence="2">
    <location>
        <position position="1"/>
    </location>
</feature>
<dbReference type="Proteomes" id="UP001589793">
    <property type="component" value="Unassembled WGS sequence"/>
</dbReference>
<comment type="caution">
    <text evidence="2">The sequence shown here is derived from an EMBL/GenBank/DDBJ whole genome shotgun (WGS) entry which is preliminary data.</text>
</comment>
<evidence type="ECO:0000313" key="2">
    <source>
        <dbReference type="EMBL" id="MFC0675836.1"/>
    </source>
</evidence>
<sequence length="184" mass="19141">LADASSRGGSDPWRSAVRGAARSREEELPAALDQAVAGADLRARGRAWWWPVLGALQWLALATWVVGLGWLAANAGLAFLGLPALPVPMLEDLPVPVPLPTALIVLGVAAGLLLSAAGTGVAALVGAAHRRRARRLLARRVRAVGTELVREPVEAMLARAAAVDADLDVACGTRGPSHQRGRVK</sequence>
<gene>
    <name evidence="2" type="ORF">ACFFF6_17945</name>
</gene>
<name>A0ABV6RFR7_9MICO</name>
<dbReference type="EMBL" id="JBHLSV010000030">
    <property type="protein sequence ID" value="MFC0675836.1"/>
    <property type="molecule type" value="Genomic_DNA"/>
</dbReference>